<gene>
    <name evidence="2" type="ORF">H0235_017322</name>
</gene>
<feature type="transmembrane region" description="Helical" evidence="1">
    <location>
        <begin position="65"/>
        <end position="86"/>
    </location>
</feature>
<accession>A0A834JNW3</accession>
<evidence type="ECO:0000313" key="3">
    <source>
        <dbReference type="Proteomes" id="UP000600918"/>
    </source>
</evidence>
<evidence type="ECO:0000313" key="2">
    <source>
        <dbReference type="EMBL" id="KAF7392323.1"/>
    </source>
</evidence>
<keyword evidence="1" id="KW-1133">Transmembrane helix</keyword>
<reference evidence="2" key="1">
    <citation type="journal article" date="2020" name="G3 (Bethesda)">
        <title>High-Quality Assemblies for Three Invasive Social Wasps from the &lt;i&gt;Vespula&lt;/i&gt; Genus.</title>
        <authorList>
            <person name="Harrop T.W.R."/>
            <person name="Guhlin J."/>
            <person name="McLaughlin G.M."/>
            <person name="Permina E."/>
            <person name="Stockwell P."/>
            <person name="Gilligan J."/>
            <person name="Le Lec M.F."/>
            <person name="Gruber M.A.M."/>
            <person name="Quinn O."/>
            <person name="Lovegrove M."/>
            <person name="Duncan E.J."/>
            <person name="Remnant E.J."/>
            <person name="Van Eeckhoven J."/>
            <person name="Graham B."/>
            <person name="Knapp R.A."/>
            <person name="Langford K.W."/>
            <person name="Kronenberg Z."/>
            <person name="Press M.O."/>
            <person name="Eacker S.M."/>
            <person name="Wilson-Rankin E.E."/>
            <person name="Purcell J."/>
            <person name="Lester P.J."/>
            <person name="Dearden P.K."/>
        </authorList>
    </citation>
    <scope>NUCLEOTIDE SEQUENCE</scope>
    <source>
        <strain evidence="2">Volc-1</strain>
    </source>
</reference>
<protein>
    <submittedName>
        <fullName evidence="2">Uncharacterized protein</fullName>
    </submittedName>
</protein>
<dbReference type="EMBL" id="JACSDY010000022">
    <property type="protein sequence ID" value="KAF7392323.1"/>
    <property type="molecule type" value="Genomic_DNA"/>
</dbReference>
<evidence type="ECO:0000256" key="1">
    <source>
        <dbReference type="SAM" id="Phobius"/>
    </source>
</evidence>
<keyword evidence="1" id="KW-0812">Transmembrane</keyword>
<sequence length="149" mass="15291">MGTPNPCSLVAVVHEGLSPNLWTWKRSTSASRQSRLSSHLNATDVSRGAITSDGRLLTRTGLYRAAAVAVAAVAVAAVAVAAAVAAAAAESVAVGVVVAVAAPLITSMSESGDRLEEYELNTDVTRNPYGNPSSKLKSLRISSVSRISS</sequence>
<dbReference type="AlphaFoldDB" id="A0A834JNW3"/>
<proteinExistence type="predicted"/>
<organism evidence="2 3">
    <name type="scientific">Vespula pensylvanica</name>
    <name type="common">Western yellow jacket</name>
    <name type="synonym">Wasp</name>
    <dbReference type="NCBI Taxonomy" id="30213"/>
    <lineage>
        <taxon>Eukaryota</taxon>
        <taxon>Metazoa</taxon>
        <taxon>Ecdysozoa</taxon>
        <taxon>Arthropoda</taxon>
        <taxon>Hexapoda</taxon>
        <taxon>Insecta</taxon>
        <taxon>Pterygota</taxon>
        <taxon>Neoptera</taxon>
        <taxon>Endopterygota</taxon>
        <taxon>Hymenoptera</taxon>
        <taxon>Apocrita</taxon>
        <taxon>Aculeata</taxon>
        <taxon>Vespoidea</taxon>
        <taxon>Vespidae</taxon>
        <taxon>Vespinae</taxon>
        <taxon>Vespula</taxon>
    </lineage>
</organism>
<keyword evidence="1" id="KW-0472">Membrane</keyword>
<keyword evidence="3" id="KW-1185">Reference proteome</keyword>
<name>A0A834JNW3_VESPE</name>
<comment type="caution">
    <text evidence="2">The sequence shown here is derived from an EMBL/GenBank/DDBJ whole genome shotgun (WGS) entry which is preliminary data.</text>
</comment>
<dbReference type="Proteomes" id="UP000600918">
    <property type="component" value="Unassembled WGS sequence"/>
</dbReference>